<dbReference type="AlphaFoldDB" id="A0A1P8F5T2"/>
<gene>
    <name evidence="1" type="ORF">Dform_00482</name>
</gene>
<proteinExistence type="predicted"/>
<keyword evidence="2" id="KW-1185">Reference proteome</keyword>
<dbReference type="STRING" id="1839801.Dform_00482"/>
<reference evidence="2" key="1">
    <citation type="submission" date="2016-11" db="EMBL/GenBank/DDBJ databases">
        <title>Dehalogenimonas formicexedens sp. nov., a chlorinated alkane respiring bacterium isolated from contaminated groundwater.</title>
        <authorList>
            <person name="Key T.A."/>
            <person name="Bowman K.S."/>
            <person name="Lee I."/>
            <person name="Chun J."/>
            <person name="Albuquerque L."/>
            <person name="da Costa M.S."/>
            <person name="Rainey F.A."/>
            <person name="Moe W.M."/>
        </authorList>
    </citation>
    <scope>NUCLEOTIDE SEQUENCE [LARGE SCALE GENOMIC DNA]</scope>
    <source>
        <strain evidence="2">NSZ-14</strain>
    </source>
</reference>
<sequence>MAAALLIAGCDFTFGWIGALVVWASSFQSGKSKTQFIEMVAALPFPDFLIRYIENPTIASRYRPLVVVLPSHPSRLLAGINDMLVPIELPNNVAFPEVDGGTTIILCHRNVNNPSISSKQLLDDVIIEVNWKGDRERCSRSRHVDTDQRILKFHSCRSKTSRRIPRLSATFRASFSTRMRMSA</sequence>
<accession>A0A1P8F5T2</accession>
<evidence type="ECO:0000313" key="1">
    <source>
        <dbReference type="EMBL" id="APV43837.1"/>
    </source>
</evidence>
<evidence type="ECO:0000313" key="2">
    <source>
        <dbReference type="Proteomes" id="UP000185934"/>
    </source>
</evidence>
<name>A0A1P8F5T2_9CHLR</name>
<dbReference type="KEGG" id="dfo:Dform_00482"/>
<protein>
    <submittedName>
        <fullName evidence="1">Uncharacterized protein</fullName>
    </submittedName>
</protein>
<organism evidence="1 2">
    <name type="scientific">Dehalogenimonas formicexedens</name>
    <dbReference type="NCBI Taxonomy" id="1839801"/>
    <lineage>
        <taxon>Bacteria</taxon>
        <taxon>Bacillati</taxon>
        <taxon>Chloroflexota</taxon>
        <taxon>Dehalococcoidia</taxon>
        <taxon>Dehalococcoidales</taxon>
        <taxon>Dehalococcoidaceae</taxon>
        <taxon>Dehalogenimonas</taxon>
    </lineage>
</organism>
<dbReference type="Proteomes" id="UP000185934">
    <property type="component" value="Chromosome"/>
</dbReference>
<dbReference type="EMBL" id="CP018258">
    <property type="protein sequence ID" value="APV43837.1"/>
    <property type="molecule type" value="Genomic_DNA"/>
</dbReference>